<keyword evidence="3" id="KW-0326">Glycosidase</keyword>
<protein>
    <submittedName>
        <fullName evidence="3">Putative extracellular glycosyl hydrolase, family 25 (Lysosyme M1 family)</fullName>
        <ecNumber evidence="3">3.2.1.17</ecNumber>
    </submittedName>
</protein>
<organism evidence="3 4">
    <name type="scientific">Fructilactobacillus fructivorans</name>
    <dbReference type="NCBI Taxonomy" id="1614"/>
    <lineage>
        <taxon>Bacteria</taxon>
        <taxon>Bacillati</taxon>
        <taxon>Bacillota</taxon>
        <taxon>Bacilli</taxon>
        <taxon>Lactobacillales</taxon>
        <taxon>Lactobacillaceae</taxon>
        <taxon>Fructilactobacillus</taxon>
    </lineage>
</organism>
<dbReference type="PATRIC" id="fig|1614.7.peg.962"/>
<evidence type="ECO:0000313" key="4">
    <source>
        <dbReference type="Proteomes" id="UP000031397"/>
    </source>
</evidence>
<reference evidence="3 4" key="1">
    <citation type="submission" date="2014-06" db="EMBL/GenBank/DDBJ databases">
        <title>Functional and comparative genomic analyses of the Drosophila gut microbiota identify candidate symbiosis factors.</title>
        <authorList>
            <person name="Newell P.D."/>
            <person name="Chaston J.M."/>
            <person name="Douglas A.E."/>
        </authorList>
    </citation>
    <scope>NUCLEOTIDE SEQUENCE [LARGE SCALE GENOMIC DNA]</scope>
    <source>
        <strain evidence="3 4">DmCS_002</strain>
    </source>
</reference>
<keyword evidence="3" id="KW-0378">Hydrolase</keyword>
<dbReference type="SUPFAM" id="SSF51445">
    <property type="entry name" value="(Trans)glycosidases"/>
    <property type="match status" value="1"/>
</dbReference>
<keyword evidence="2" id="KW-1133">Transmembrane helix</keyword>
<evidence type="ECO:0000256" key="1">
    <source>
        <dbReference type="ARBA" id="ARBA00010646"/>
    </source>
</evidence>
<name>A0A0C1M577_9LACO</name>
<dbReference type="PROSITE" id="PS51904">
    <property type="entry name" value="GLYCOSYL_HYDROL_F25_2"/>
    <property type="match status" value="1"/>
</dbReference>
<dbReference type="PANTHER" id="PTHR34135:SF2">
    <property type="entry name" value="LYSOZYME"/>
    <property type="match status" value="1"/>
</dbReference>
<dbReference type="GeneID" id="74913677"/>
<dbReference type="OrthoDB" id="2151413at2"/>
<dbReference type="EC" id="3.2.1.17" evidence="3"/>
<comment type="similarity">
    <text evidence="1">Belongs to the glycosyl hydrolase 25 family.</text>
</comment>
<dbReference type="Proteomes" id="UP000031397">
    <property type="component" value="Unassembled WGS sequence"/>
</dbReference>
<dbReference type="SMR" id="A0A0C1M577"/>
<dbReference type="EMBL" id="JOJZ01000020">
    <property type="protein sequence ID" value="KID41349.1"/>
    <property type="molecule type" value="Genomic_DNA"/>
</dbReference>
<evidence type="ECO:0000256" key="2">
    <source>
        <dbReference type="SAM" id="Phobius"/>
    </source>
</evidence>
<dbReference type="Gene3D" id="3.20.20.80">
    <property type="entry name" value="Glycosidases"/>
    <property type="match status" value="1"/>
</dbReference>
<gene>
    <name evidence="3" type="ORF">LfDm3_1015</name>
</gene>
<keyword evidence="4" id="KW-1185">Reference proteome</keyword>
<dbReference type="PANTHER" id="PTHR34135">
    <property type="entry name" value="LYSOZYME"/>
    <property type="match status" value="1"/>
</dbReference>
<proteinExistence type="inferred from homology"/>
<dbReference type="GO" id="GO:0016998">
    <property type="term" value="P:cell wall macromolecule catabolic process"/>
    <property type="evidence" value="ECO:0007669"/>
    <property type="project" value="InterPro"/>
</dbReference>
<dbReference type="GO" id="GO:0003796">
    <property type="term" value="F:lysozyme activity"/>
    <property type="evidence" value="ECO:0007669"/>
    <property type="project" value="UniProtKB-EC"/>
</dbReference>
<dbReference type="Pfam" id="PF01183">
    <property type="entry name" value="Glyco_hydro_25"/>
    <property type="match status" value="1"/>
</dbReference>
<dbReference type="AlphaFoldDB" id="A0A0C1M577"/>
<sequence>MAEINRADLRKKIRKEKLTKWGLIGLGITLVLVIILSVGMYFINKNHNREMLLRRYPVQGVMIDQDDGYVDFTALKQKDQKFVYIRSTQGASFADDNFDNNYNRSQGSGLKIGVYHTYGFKSSIKDQENNFVTQVKDNTGTLPIVIQVQYYYPYSEKNVNFKQQKQRINELVQFLYRRYSRPVIINTNEGMYQEFKSIPHTAFWLNSEDDSKDAHVRFVNMDSSDHLTIDGQRGSFDSVAFNGNQKQWNQYLGQVNIMNNEEMQWENFND</sequence>
<comment type="caution">
    <text evidence="3">The sequence shown here is derived from an EMBL/GenBank/DDBJ whole genome shotgun (WGS) entry which is preliminary data.</text>
</comment>
<accession>A0A0C1M577</accession>
<evidence type="ECO:0000313" key="3">
    <source>
        <dbReference type="EMBL" id="KID41349.1"/>
    </source>
</evidence>
<dbReference type="GO" id="GO:0016052">
    <property type="term" value="P:carbohydrate catabolic process"/>
    <property type="evidence" value="ECO:0007669"/>
    <property type="project" value="TreeGrafter"/>
</dbReference>
<dbReference type="InterPro" id="IPR002053">
    <property type="entry name" value="Glyco_hydro_25"/>
</dbReference>
<dbReference type="RefSeq" id="WP_052236620.1">
    <property type="nucleotide sequence ID" value="NZ_JOJZ01000020.1"/>
</dbReference>
<keyword evidence="2" id="KW-0812">Transmembrane</keyword>
<dbReference type="InterPro" id="IPR017853">
    <property type="entry name" value="GH"/>
</dbReference>
<dbReference type="GO" id="GO:0009253">
    <property type="term" value="P:peptidoglycan catabolic process"/>
    <property type="evidence" value="ECO:0007669"/>
    <property type="project" value="InterPro"/>
</dbReference>
<feature type="transmembrane region" description="Helical" evidence="2">
    <location>
        <begin position="21"/>
        <end position="43"/>
    </location>
</feature>
<keyword evidence="2" id="KW-0472">Membrane</keyword>